<accession>A0A0F9I5Q2</accession>
<dbReference type="PROSITE" id="PS00092">
    <property type="entry name" value="N6_MTASE"/>
    <property type="match status" value="1"/>
</dbReference>
<reference evidence="8" key="1">
    <citation type="journal article" date="2015" name="Nature">
        <title>Complex archaea that bridge the gap between prokaryotes and eukaryotes.</title>
        <authorList>
            <person name="Spang A."/>
            <person name="Saw J.H."/>
            <person name="Jorgensen S.L."/>
            <person name="Zaremba-Niedzwiedzka K."/>
            <person name="Martijn J."/>
            <person name="Lind A.E."/>
            <person name="van Eijk R."/>
            <person name="Schleper C."/>
            <person name="Guy L."/>
            <person name="Ettema T.J."/>
        </authorList>
    </citation>
    <scope>NUCLEOTIDE SEQUENCE</scope>
</reference>
<protein>
    <recommendedName>
        <fullName evidence="1">site-specific DNA-methyltransferase (adenine-specific)</fullName>
        <ecNumber evidence="1">2.1.1.72</ecNumber>
    </recommendedName>
</protein>
<dbReference type="GO" id="GO:0008170">
    <property type="term" value="F:N-methyltransferase activity"/>
    <property type="evidence" value="ECO:0007669"/>
    <property type="project" value="InterPro"/>
</dbReference>
<proteinExistence type="predicted"/>
<evidence type="ECO:0000256" key="5">
    <source>
        <dbReference type="ARBA" id="ARBA00023125"/>
    </source>
</evidence>
<keyword evidence="5" id="KW-0238">DNA-binding</keyword>
<dbReference type="Gene3D" id="3.40.50.150">
    <property type="entry name" value="Vaccinia Virus protein VP39"/>
    <property type="match status" value="1"/>
</dbReference>
<dbReference type="GO" id="GO:0009307">
    <property type="term" value="P:DNA restriction-modification system"/>
    <property type="evidence" value="ECO:0007669"/>
    <property type="project" value="UniProtKB-KW"/>
</dbReference>
<dbReference type="PRINTS" id="PR00507">
    <property type="entry name" value="N12N6MTFRASE"/>
</dbReference>
<dbReference type="PANTHER" id="PTHR33841">
    <property type="entry name" value="DNA METHYLTRANSFERASE YEEA-RELATED"/>
    <property type="match status" value="1"/>
</dbReference>
<gene>
    <name evidence="8" type="ORF">LCGC14_1620320</name>
</gene>
<evidence type="ECO:0000259" key="7">
    <source>
        <dbReference type="Pfam" id="PF02384"/>
    </source>
</evidence>
<evidence type="ECO:0000256" key="2">
    <source>
        <dbReference type="ARBA" id="ARBA00022603"/>
    </source>
</evidence>
<dbReference type="GO" id="GO:0003677">
    <property type="term" value="F:DNA binding"/>
    <property type="evidence" value="ECO:0007669"/>
    <property type="project" value="UniProtKB-KW"/>
</dbReference>
<dbReference type="InterPro" id="IPR050953">
    <property type="entry name" value="N4_N6_ade-DNA_methylase"/>
</dbReference>
<evidence type="ECO:0000256" key="1">
    <source>
        <dbReference type="ARBA" id="ARBA00011900"/>
    </source>
</evidence>
<dbReference type="PANTHER" id="PTHR33841:SF6">
    <property type="entry name" value="TYPE II METHYLTRANSFERASE M.HINDII"/>
    <property type="match status" value="1"/>
</dbReference>
<keyword evidence="4" id="KW-0680">Restriction system</keyword>
<dbReference type="InterPro" id="IPR029063">
    <property type="entry name" value="SAM-dependent_MTases_sf"/>
</dbReference>
<keyword evidence="2" id="KW-0489">Methyltransferase</keyword>
<dbReference type="Pfam" id="PF02384">
    <property type="entry name" value="N6_Mtase"/>
    <property type="match status" value="1"/>
</dbReference>
<keyword evidence="3" id="KW-0808">Transferase</keyword>
<comment type="caution">
    <text evidence="8">The sequence shown here is derived from an EMBL/GenBank/DDBJ whole genome shotgun (WGS) entry which is preliminary data.</text>
</comment>
<dbReference type="GO" id="GO:0009007">
    <property type="term" value="F:site-specific DNA-methyltransferase (adenine-specific) activity"/>
    <property type="evidence" value="ECO:0007669"/>
    <property type="project" value="UniProtKB-EC"/>
</dbReference>
<evidence type="ECO:0000256" key="6">
    <source>
        <dbReference type="ARBA" id="ARBA00047942"/>
    </source>
</evidence>
<dbReference type="EMBL" id="LAZR01013229">
    <property type="protein sequence ID" value="KKM22931.1"/>
    <property type="molecule type" value="Genomic_DNA"/>
</dbReference>
<feature type="domain" description="DNA methylase adenine-specific" evidence="7">
    <location>
        <begin position="139"/>
        <end position="292"/>
    </location>
</feature>
<dbReference type="SUPFAM" id="SSF53335">
    <property type="entry name" value="S-adenosyl-L-methionine-dependent methyltransferases"/>
    <property type="match status" value="1"/>
</dbReference>
<evidence type="ECO:0000256" key="4">
    <source>
        <dbReference type="ARBA" id="ARBA00022747"/>
    </source>
</evidence>
<comment type="catalytic activity">
    <reaction evidence="6">
        <text>a 2'-deoxyadenosine in DNA + S-adenosyl-L-methionine = an N(6)-methyl-2'-deoxyadenosine in DNA + S-adenosyl-L-homocysteine + H(+)</text>
        <dbReference type="Rhea" id="RHEA:15197"/>
        <dbReference type="Rhea" id="RHEA-COMP:12418"/>
        <dbReference type="Rhea" id="RHEA-COMP:12419"/>
        <dbReference type="ChEBI" id="CHEBI:15378"/>
        <dbReference type="ChEBI" id="CHEBI:57856"/>
        <dbReference type="ChEBI" id="CHEBI:59789"/>
        <dbReference type="ChEBI" id="CHEBI:90615"/>
        <dbReference type="ChEBI" id="CHEBI:90616"/>
        <dbReference type="EC" id="2.1.1.72"/>
    </reaction>
</comment>
<organism evidence="8">
    <name type="scientific">marine sediment metagenome</name>
    <dbReference type="NCBI Taxonomy" id="412755"/>
    <lineage>
        <taxon>unclassified sequences</taxon>
        <taxon>metagenomes</taxon>
        <taxon>ecological metagenomes</taxon>
    </lineage>
</organism>
<evidence type="ECO:0000313" key="8">
    <source>
        <dbReference type="EMBL" id="KKM22931.1"/>
    </source>
</evidence>
<sequence>MTEKDRVLDSGMIVDLFGFNSEIYYECLQYLREMTKIEDKYDRNYTLWSEIFSKIYGKEISLELFITHSYFTHLLKILLISRLLSNKNLNFEQLFKRYKSKNMRDLRLYEIDSFFWVHFNKSLVKKILNQIRNIKVAKGDLFNNLYQQIFLSDLRHKSGEFFTPSLLVSKMVDDTYKFGKKVLDPSCGSGSFLVNIILRIINSSNSKVKKQAAILNIFGFDINPLAVYTTKINITMLLLENFYAENSELLNYNIFVVDSLFPDFIERKNQKNLEISYNSFDLVIGNPPWLTYKDLQDKDYQIKIRELSEILKIKPSSQYVTHIELAAVFFYAIPSKFLKLSGVIFFVMPKSVINGDHCYKFRSFSIFNNNLEIWDFSKNNLFNVPNICLKAEYISKENKYSTIDMYPIEAKIFNNKLELKEETLYSSLKIEKDGAKLILANDEIKILNNLKKSLYKDKFFQGATLVPRSLVFFKVVSKTKDFITISSDPDVESRAKHQWKYNFQNKEIEYRFQFKTFLNKDLIPFFIKHKKKIFLPVNEQFDLDLDLLKRSPKALSFYEEINDHYQTHKKETSNINTLFANLNYWNKLKKQANNKDYMVVYNASGSNLKAAVITNKNQRIIVGSENYYYSTESEKEAHFLAALLNSPNLSRDIKIIKSSRHIHKRPFLFPIPLYDENNEIHKKLVKKGIKFQTLVQDLFLKNPKINSEKVRIIINQKLLRIQKLVDQVMLY</sequence>
<dbReference type="InterPro" id="IPR003356">
    <property type="entry name" value="DNA_methylase_A-5"/>
</dbReference>
<dbReference type="AlphaFoldDB" id="A0A0F9I5Q2"/>
<name>A0A0F9I5Q2_9ZZZZ</name>
<dbReference type="InterPro" id="IPR002052">
    <property type="entry name" value="DNA_methylase_N6_adenine_CS"/>
</dbReference>
<dbReference type="GO" id="GO:0032259">
    <property type="term" value="P:methylation"/>
    <property type="evidence" value="ECO:0007669"/>
    <property type="project" value="UniProtKB-KW"/>
</dbReference>
<evidence type="ECO:0000256" key="3">
    <source>
        <dbReference type="ARBA" id="ARBA00022679"/>
    </source>
</evidence>
<dbReference type="EC" id="2.1.1.72" evidence="1"/>